<dbReference type="EMBL" id="CP019948">
    <property type="protein sequence ID" value="ARN81444.1"/>
    <property type="molecule type" value="Genomic_DNA"/>
</dbReference>
<evidence type="ECO:0000313" key="3">
    <source>
        <dbReference type="Proteomes" id="UP000193978"/>
    </source>
</evidence>
<dbReference type="SUPFAM" id="SSF52833">
    <property type="entry name" value="Thioredoxin-like"/>
    <property type="match status" value="1"/>
</dbReference>
<dbReference type="STRING" id="655015.B1812_10590"/>
<dbReference type="GO" id="GO:0048511">
    <property type="term" value="P:rhythmic process"/>
    <property type="evidence" value="ECO:0007669"/>
    <property type="project" value="InterPro"/>
</dbReference>
<proteinExistence type="predicted"/>
<dbReference type="CDD" id="cd02978">
    <property type="entry name" value="KaiB_like"/>
    <property type="match status" value="1"/>
</dbReference>
<dbReference type="SMART" id="SM01248">
    <property type="entry name" value="KaiB"/>
    <property type="match status" value="1"/>
</dbReference>
<protein>
    <submittedName>
        <fullName evidence="2">Circadian clock protein KaiB</fullName>
    </submittedName>
</protein>
<gene>
    <name evidence="2" type="ORF">B1812_10590</name>
</gene>
<keyword evidence="3" id="KW-1185">Reference proteome</keyword>
<dbReference type="AlphaFoldDB" id="A0A1W6MV28"/>
<reference evidence="2 3" key="1">
    <citation type="submission" date="2017-02" db="EMBL/GenBank/DDBJ databases">
        <authorList>
            <person name="Peterson S.W."/>
        </authorList>
    </citation>
    <scope>NUCLEOTIDE SEQUENCE [LARGE SCALE GENOMIC DNA]</scope>
    <source>
        <strain evidence="2 3">S285</strain>
    </source>
</reference>
<dbReference type="InterPro" id="IPR011649">
    <property type="entry name" value="KaiB_domain"/>
</dbReference>
<dbReference type="PANTHER" id="PTHR41709">
    <property type="entry name" value="KAIB-LIKE PROTEIN 1"/>
    <property type="match status" value="1"/>
</dbReference>
<dbReference type="RefSeq" id="WP_085771553.1">
    <property type="nucleotide sequence ID" value="NZ_AP027149.1"/>
</dbReference>
<organism evidence="2 3">
    <name type="scientific">Methylocystis bryophila</name>
    <dbReference type="NCBI Taxonomy" id="655015"/>
    <lineage>
        <taxon>Bacteria</taxon>
        <taxon>Pseudomonadati</taxon>
        <taxon>Pseudomonadota</taxon>
        <taxon>Alphaproteobacteria</taxon>
        <taxon>Hyphomicrobiales</taxon>
        <taxon>Methylocystaceae</taxon>
        <taxon>Methylocystis</taxon>
    </lineage>
</organism>
<evidence type="ECO:0000259" key="1">
    <source>
        <dbReference type="SMART" id="SM01248"/>
    </source>
</evidence>
<sequence>MSDRKWSLRLYIAGKTPKSVTAIANLKKLCDERLGGQYQVEVIDLVERPELARADQIVAIPTLVRKLPPPLKKIIGDLSDQARVLKGLELERL</sequence>
<evidence type="ECO:0000313" key="2">
    <source>
        <dbReference type="EMBL" id="ARN81444.1"/>
    </source>
</evidence>
<name>A0A1W6MV28_9HYPH</name>
<dbReference type="KEGG" id="mbry:B1812_10590"/>
<accession>A0A1W6MV28</accession>
<dbReference type="PANTHER" id="PTHR41709:SF2">
    <property type="entry name" value="CIRCADIAN CLOCK PROTEIN KAIB2"/>
    <property type="match status" value="1"/>
</dbReference>
<dbReference type="OrthoDB" id="5458519at2"/>
<dbReference type="Proteomes" id="UP000193978">
    <property type="component" value="Chromosome"/>
</dbReference>
<dbReference type="Gene3D" id="3.40.30.10">
    <property type="entry name" value="Glutaredoxin"/>
    <property type="match status" value="1"/>
</dbReference>
<dbReference type="Pfam" id="PF07689">
    <property type="entry name" value="KaiB"/>
    <property type="match status" value="1"/>
</dbReference>
<feature type="domain" description="KaiB" evidence="1">
    <location>
        <begin position="9"/>
        <end position="90"/>
    </location>
</feature>
<dbReference type="InterPro" id="IPR036249">
    <property type="entry name" value="Thioredoxin-like_sf"/>
</dbReference>
<dbReference type="InterPro" id="IPR039022">
    <property type="entry name" value="KaiB-like"/>
</dbReference>